<organism evidence="1 2">
    <name type="scientific">Brasilonema octagenarum UFV-OR1</name>
    <dbReference type="NCBI Taxonomy" id="417115"/>
    <lineage>
        <taxon>Bacteria</taxon>
        <taxon>Bacillati</taxon>
        <taxon>Cyanobacteriota</taxon>
        <taxon>Cyanophyceae</taxon>
        <taxon>Nostocales</taxon>
        <taxon>Scytonemataceae</taxon>
        <taxon>Brasilonema</taxon>
        <taxon>Octagenarum group</taxon>
    </lineage>
</organism>
<dbReference type="EMBL" id="QMEC01000335">
    <property type="protein sequence ID" value="NMF67490.1"/>
    <property type="molecule type" value="Genomic_DNA"/>
</dbReference>
<evidence type="ECO:0000313" key="1">
    <source>
        <dbReference type="EMBL" id="NMF67490.1"/>
    </source>
</evidence>
<evidence type="ECO:0000313" key="2">
    <source>
        <dbReference type="Proteomes" id="UP000762253"/>
    </source>
</evidence>
<keyword evidence="2" id="KW-1185">Reference proteome</keyword>
<dbReference type="RefSeq" id="WP_211178820.1">
    <property type="nucleotide sequence ID" value="NZ_QMEC01000335.1"/>
</dbReference>
<sequence>MFCQARFTILYFTPKLKRNFERIANGEETKSDIQGVGVSTAHSFFWRRYCLIYLVLKTPHRRRIRF</sequence>
<gene>
    <name evidence="1" type="ORF">DP115_34115</name>
</gene>
<reference evidence="1 2" key="1">
    <citation type="submission" date="2018-06" db="EMBL/GenBank/DDBJ databases">
        <title>Comparative genomics of Brasilonema spp. strains.</title>
        <authorList>
            <person name="Alvarenga D.O."/>
            <person name="Fiore M.F."/>
            <person name="Varani A.M."/>
        </authorList>
    </citation>
    <scope>NUCLEOTIDE SEQUENCE [LARGE SCALE GENOMIC DNA]</scope>
    <source>
        <strain evidence="1 2">UFV-OR1</strain>
    </source>
</reference>
<dbReference type="Proteomes" id="UP000762253">
    <property type="component" value="Unassembled WGS sequence"/>
</dbReference>
<name>A0ABX1MFV9_9CYAN</name>
<protein>
    <submittedName>
        <fullName evidence="1">Uncharacterized protein</fullName>
    </submittedName>
</protein>
<feature type="non-terminal residue" evidence="1">
    <location>
        <position position="66"/>
    </location>
</feature>
<comment type="caution">
    <text evidence="1">The sequence shown here is derived from an EMBL/GenBank/DDBJ whole genome shotgun (WGS) entry which is preliminary data.</text>
</comment>
<proteinExistence type="predicted"/>
<accession>A0ABX1MFV9</accession>